<keyword evidence="4" id="KW-1185">Reference proteome</keyword>
<keyword evidence="1" id="KW-0732">Signal</keyword>
<dbReference type="EMBL" id="UZWE01000033">
    <property type="protein sequence ID" value="VDS09190.1"/>
    <property type="molecule type" value="Genomic_DNA"/>
</dbReference>
<dbReference type="Proteomes" id="UP000270743">
    <property type="component" value="Unassembled WGS sequence"/>
</dbReference>
<sequence length="157" mass="17016">MRTAAPALILALAVPAAALSQPASVPLDSAVVEACLAQTPPRETQTDCIGLAAKLCQTAPDGETTLGISACLMAEHDAWDEILNREYAETRAHFSQTRGLTDTLLAAQRAWIAFRDAECTLAYDRWDGGSMRTIASADCRMRQTARRALELRAMRQP</sequence>
<feature type="domain" description="Lysozyme inhibitor LprI-like N-terminal" evidence="2">
    <location>
        <begin position="56"/>
        <end position="151"/>
    </location>
</feature>
<name>A0A447IP00_9RHOB</name>
<accession>A0A447IP00</accession>
<dbReference type="AlphaFoldDB" id="A0A447IP00"/>
<organism evidence="3 4">
    <name type="scientific">Paracoccus haematequi</name>
    <dbReference type="NCBI Taxonomy" id="2491866"/>
    <lineage>
        <taxon>Bacteria</taxon>
        <taxon>Pseudomonadati</taxon>
        <taxon>Pseudomonadota</taxon>
        <taxon>Alphaproteobacteria</taxon>
        <taxon>Rhodobacterales</taxon>
        <taxon>Paracoccaceae</taxon>
        <taxon>Paracoccus</taxon>
    </lineage>
</organism>
<evidence type="ECO:0000313" key="3">
    <source>
        <dbReference type="EMBL" id="VDS09190.1"/>
    </source>
</evidence>
<protein>
    <recommendedName>
        <fullName evidence="2">Lysozyme inhibitor LprI-like N-terminal domain-containing protein</fullName>
    </recommendedName>
</protein>
<dbReference type="PANTHER" id="PTHR39176">
    <property type="entry name" value="PERIPLASMIC PROTEIN-RELATED"/>
    <property type="match status" value="1"/>
</dbReference>
<feature type="signal peptide" evidence="1">
    <location>
        <begin position="1"/>
        <end position="18"/>
    </location>
</feature>
<dbReference type="RefSeq" id="WP_126154846.1">
    <property type="nucleotide sequence ID" value="NZ_UZWE01000033.1"/>
</dbReference>
<dbReference type="Pfam" id="PF07007">
    <property type="entry name" value="LprI"/>
    <property type="match status" value="1"/>
</dbReference>
<dbReference type="Gene3D" id="1.20.1270.180">
    <property type="match status" value="1"/>
</dbReference>
<feature type="chain" id="PRO_5019427548" description="Lysozyme inhibitor LprI-like N-terminal domain-containing protein" evidence="1">
    <location>
        <begin position="19"/>
        <end position="157"/>
    </location>
</feature>
<evidence type="ECO:0000259" key="2">
    <source>
        <dbReference type="Pfam" id="PF07007"/>
    </source>
</evidence>
<dbReference type="PANTHER" id="PTHR39176:SF1">
    <property type="entry name" value="PERIPLASMIC PROTEIN"/>
    <property type="match status" value="1"/>
</dbReference>
<dbReference type="InterPro" id="IPR009739">
    <property type="entry name" value="LprI-like_N"/>
</dbReference>
<dbReference type="OrthoDB" id="7340239at2"/>
<reference evidence="3 4" key="1">
    <citation type="submission" date="2018-12" db="EMBL/GenBank/DDBJ databases">
        <authorList>
            <person name="Criscuolo A."/>
        </authorList>
    </citation>
    <scope>NUCLEOTIDE SEQUENCE [LARGE SCALE GENOMIC DNA]</scope>
    <source>
        <strain evidence="3">ACIP1116241</strain>
    </source>
</reference>
<proteinExistence type="predicted"/>
<gene>
    <name evidence="3" type="ORF">PARHAE_02380</name>
</gene>
<evidence type="ECO:0000313" key="4">
    <source>
        <dbReference type="Proteomes" id="UP000270743"/>
    </source>
</evidence>
<evidence type="ECO:0000256" key="1">
    <source>
        <dbReference type="SAM" id="SignalP"/>
    </source>
</evidence>